<comment type="caution">
    <text evidence="2">The sequence shown here is derived from an EMBL/GenBank/DDBJ whole genome shotgun (WGS) entry which is preliminary data.</text>
</comment>
<sequence length="106" mass="11051">MNIRSTRVRAPVAAAALVSGTAVSFGAPEASAAGCPTNAQVVCWSFPLPTRTGSNPCATARTAGSTSYYCTSSTGWCDQEWMKQQSEDGTIAPLNAIDGFQFTAPR</sequence>
<dbReference type="AlphaFoldDB" id="A0A8H9IXZ8"/>
<dbReference type="Proteomes" id="UP000658656">
    <property type="component" value="Unassembled WGS sequence"/>
</dbReference>
<dbReference type="EMBL" id="BNAV01000002">
    <property type="protein sequence ID" value="GHF48213.1"/>
    <property type="molecule type" value="Genomic_DNA"/>
</dbReference>
<gene>
    <name evidence="2" type="ORF">GCM10017566_21920</name>
</gene>
<feature type="chain" id="PRO_5034125637" evidence="1">
    <location>
        <begin position="33"/>
        <end position="106"/>
    </location>
</feature>
<organism evidence="2 3">
    <name type="scientific">Amycolatopsis bartoniae</name>
    <dbReference type="NCBI Taxonomy" id="941986"/>
    <lineage>
        <taxon>Bacteria</taxon>
        <taxon>Bacillati</taxon>
        <taxon>Actinomycetota</taxon>
        <taxon>Actinomycetes</taxon>
        <taxon>Pseudonocardiales</taxon>
        <taxon>Pseudonocardiaceae</taxon>
        <taxon>Amycolatopsis</taxon>
    </lineage>
</organism>
<reference evidence="2" key="1">
    <citation type="journal article" date="2014" name="Int. J. Syst. Evol. Microbiol.">
        <title>Complete genome sequence of Corynebacterium casei LMG S-19264T (=DSM 44701T), isolated from a smear-ripened cheese.</title>
        <authorList>
            <consortium name="US DOE Joint Genome Institute (JGI-PGF)"/>
            <person name="Walter F."/>
            <person name="Albersmeier A."/>
            <person name="Kalinowski J."/>
            <person name="Ruckert C."/>
        </authorList>
    </citation>
    <scope>NUCLEOTIDE SEQUENCE</scope>
    <source>
        <strain evidence="2">CGMCC 4.7679</strain>
    </source>
</reference>
<evidence type="ECO:0000256" key="1">
    <source>
        <dbReference type="SAM" id="SignalP"/>
    </source>
</evidence>
<reference evidence="2" key="2">
    <citation type="submission" date="2020-09" db="EMBL/GenBank/DDBJ databases">
        <authorList>
            <person name="Sun Q."/>
            <person name="Zhou Y."/>
        </authorList>
    </citation>
    <scope>NUCLEOTIDE SEQUENCE</scope>
    <source>
        <strain evidence="2">CGMCC 4.7679</strain>
    </source>
</reference>
<feature type="signal peptide" evidence="1">
    <location>
        <begin position="1"/>
        <end position="32"/>
    </location>
</feature>
<accession>A0A8H9IXZ8</accession>
<keyword evidence="1" id="KW-0732">Signal</keyword>
<evidence type="ECO:0000313" key="2">
    <source>
        <dbReference type="EMBL" id="GHF48213.1"/>
    </source>
</evidence>
<keyword evidence="3" id="KW-1185">Reference proteome</keyword>
<evidence type="ECO:0000313" key="3">
    <source>
        <dbReference type="Proteomes" id="UP000658656"/>
    </source>
</evidence>
<dbReference type="RefSeq" id="WP_145938572.1">
    <property type="nucleotide sequence ID" value="NZ_BNAV01000002.1"/>
</dbReference>
<protein>
    <submittedName>
        <fullName evidence="2">Uncharacterized protein</fullName>
    </submittedName>
</protein>
<proteinExistence type="predicted"/>
<name>A0A8H9IXZ8_9PSEU</name>